<reference evidence="2 3" key="1">
    <citation type="submission" date="2019-12" db="EMBL/GenBank/DDBJ databases">
        <title>Hymenobacter sp. HMF4947 Genome sequencing and assembly.</title>
        <authorList>
            <person name="Kang H."/>
            <person name="Cha I."/>
            <person name="Kim H."/>
            <person name="Joh K."/>
        </authorList>
    </citation>
    <scope>NUCLEOTIDE SEQUENCE [LARGE SCALE GENOMIC DNA]</scope>
    <source>
        <strain evidence="2 3">HMF4947</strain>
    </source>
</reference>
<dbReference type="Proteomes" id="UP000441336">
    <property type="component" value="Unassembled WGS sequence"/>
</dbReference>
<proteinExistence type="predicted"/>
<evidence type="ECO:0000256" key="1">
    <source>
        <dbReference type="SAM" id="Phobius"/>
    </source>
</evidence>
<sequence length="310" mass="34467">MLAAAGAFLAAWGRTLPGRWRGLVVPYLRALAVFMVGYAGATALFQPWALGRWWQIGASAAGGLAACWWLWRPWALLATNSRGESRRVPLLFCWIVLALAGWATRDYLRYRLGEMRNLRGAQELAQPGNAIFFRLRGPFYIDQPHLGRYAALHANRQKGGRVDYFATCDYACPLLVAAADTSVFRLTPPGWLSYSYRADLGTDLPPGERSWRYQNFVARTNARFDSLHLADFAYLLRVENASPGQYRAVRASHLAPYYGSPLLLAPVRASFALRGGRTLHRGLWALGAGSAFVIFLLLIMPLRPAAEAGY</sequence>
<feature type="transmembrane region" description="Helical" evidence="1">
    <location>
        <begin position="23"/>
        <end position="41"/>
    </location>
</feature>
<gene>
    <name evidence="2" type="ORF">GO988_22745</name>
</gene>
<accession>A0A7K1TL69</accession>
<feature type="transmembrane region" description="Helical" evidence="1">
    <location>
        <begin position="53"/>
        <end position="71"/>
    </location>
</feature>
<protein>
    <submittedName>
        <fullName evidence="2">Uncharacterized protein</fullName>
    </submittedName>
</protein>
<feature type="transmembrane region" description="Helical" evidence="1">
    <location>
        <begin position="91"/>
        <end position="108"/>
    </location>
</feature>
<evidence type="ECO:0000313" key="3">
    <source>
        <dbReference type="Proteomes" id="UP000441336"/>
    </source>
</evidence>
<name>A0A7K1TL69_9BACT</name>
<dbReference type="RefSeq" id="WP_157569921.1">
    <property type="nucleotide sequence ID" value="NZ_WQKZ01000010.1"/>
</dbReference>
<dbReference type="AlphaFoldDB" id="A0A7K1TL69"/>
<keyword evidence="1" id="KW-0472">Membrane</keyword>
<keyword evidence="3" id="KW-1185">Reference proteome</keyword>
<keyword evidence="1" id="KW-0812">Transmembrane</keyword>
<dbReference type="EMBL" id="WQKZ01000010">
    <property type="protein sequence ID" value="MVN79159.1"/>
    <property type="molecule type" value="Genomic_DNA"/>
</dbReference>
<keyword evidence="1" id="KW-1133">Transmembrane helix</keyword>
<feature type="transmembrane region" description="Helical" evidence="1">
    <location>
        <begin position="283"/>
        <end position="302"/>
    </location>
</feature>
<evidence type="ECO:0000313" key="2">
    <source>
        <dbReference type="EMBL" id="MVN79159.1"/>
    </source>
</evidence>
<organism evidence="2 3">
    <name type="scientific">Hymenobacter ginkgonis</name>
    <dbReference type="NCBI Taxonomy" id="2682976"/>
    <lineage>
        <taxon>Bacteria</taxon>
        <taxon>Pseudomonadati</taxon>
        <taxon>Bacteroidota</taxon>
        <taxon>Cytophagia</taxon>
        <taxon>Cytophagales</taxon>
        <taxon>Hymenobacteraceae</taxon>
        <taxon>Hymenobacter</taxon>
    </lineage>
</organism>
<comment type="caution">
    <text evidence="2">The sequence shown here is derived from an EMBL/GenBank/DDBJ whole genome shotgun (WGS) entry which is preliminary data.</text>
</comment>